<keyword evidence="2" id="KW-0808">Transferase</keyword>
<dbReference type="RefSeq" id="WP_332087698.1">
    <property type="nucleotide sequence ID" value="NZ_JARBCY010000052.1"/>
</dbReference>
<evidence type="ECO:0000259" key="9">
    <source>
        <dbReference type="PROSITE" id="PS52029"/>
    </source>
</evidence>
<evidence type="ECO:0000256" key="5">
    <source>
        <dbReference type="ARBA" id="ARBA00023316"/>
    </source>
</evidence>
<feature type="active site" description="Nucleophile" evidence="6">
    <location>
        <position position="427"/>
    </location>
</feature>
<dbReference type="Pfam" id="PF12229">
    <property type="entry name" value="PG_binding_4"/>
    <property type="match status" value="1"/>
</dbReference>
<dbReference type="PANTHER" id="PTHR30582">
    <property type="entry name" value="L,D-TRANSPEPTIDASE"/>
    <property type="match status" value="1"/>
</dbReference>
<proteinExistence type="predicted"/>
<feature type="active site" description="Proton donor/acceptor" evidence="6">
    <location>
        <position position="406"/>
    </location>
</feature>
<dbReference type="PROSITE" id="PS52029">
    <property type="entry name" value="LD_TPASE"/>
    <property type="match status" value="1"/>
</dbReference>
<dbReference type="Gene3D" id="2.40.440.10">
    <property type="entry name" value="L,D-transpeptidase catalytic domain-like"/>
    <property type="match status" value="1"/>
</dbReference>
<evidence type="ECO:0000256" key="8">
    <source>
        <dbReference type="SAM" id="Phobius"/>
    </source>
</evidence>
<name>A0ABU7XBN1_9FIRM</name>
<dbReference type="InterPro" id="IPR038063">
    <property type="entry name" value="Transpep_catalytic_dom"/>
</dbReference>
<keyword evidence="3 6" id="KW-0133">Cell shape</keyword>
<evidence type="ECO:0000256" key="7">
    <source>
        <dbReference type="SAM" id="MobiDB-lite"/>
    </source>
</evidence>
<evidence type="ECO:0000313" key="11">
    <source>
        <dbReference type="Proteomes" id="UP001328425"/>
    </source>
</evidence>
<evidence type="ECO:0000256" key="1">
    <source>
        <dbReference type="ARBA" id="ARBA00004752"/>
    </source>
</evidence>
<keyword evidence="8" id="KW-0472">Membrane</keyword>
<keyword evidence="8" id="KW-0812">Transmembrane</keyword>
<dbReference type="Pfam" id="PF03734">
    <property type="entry name" value="YkuD"/>
    <property type="match status" value="1"/>
</dbReference>
<protein>
    <submittedName>
        <fullName evidence="10">L,D-transpeptidase family protein</fullName>
    </submittedName>
</protein>
<dbReference type="CDD" id="cd16913">
    <property type="entry name" value="YkuD_like"/>
    <property type="match status" value="1"/>
</dbReference>
<keyword evidence="8" id="KW-1133">Transmembrane helix</keyword>
<keyword evidence="11" id="KW-1185">Reference proteome</keyword>
<evidence type="ECO:0000256" key="2">
    <source>
        <dbReference type="ARBA" id="ARBA00022679"/>
    </source>
</evidence>
<keyword evidence="4 6" id="KW-0573">Peptidoglycan synthesis</keyword>
<evidence type="ECO:0000313" key="10">
    <source>
        <dbReference type="EMBL" id="MEF3318685.1"/>
    </source>
</evidence>
<feature type="transmembrane region" description="Helical" evidence="8">
    <location>
        <begin position="7"/>
        <end position="27"/>
    </location>
</feature>
<evidence type="ECO:0000256" key="3">
    <source>
        <dbReference type="ARBA" id="ARBA00022960"/>
    </source>
</evidence>
<dbReference type="InterPro" id="IPR038054">
    <property type="entry name" value="LD_TPept-like_central_sf"/>
</dbReference>
<reference evidence="10 11" key="1">
    <citation type="submission" date="2022-11" db="EMBL/GenBank/DDBJ databases">
        <title>The First Case of Preauricular Fistular Abscess Caused by Peptoniphilus grossensis.</title>
        <authorList>
            <person name="Byun J.-H."/>
        </authorList>
    </citation>
    <scope>NUCLEOTIDE SEQUENCE [LARGE SCALE GENOMIC DNA]</scope>
    <source>
        <strain evidence="10 11">GYB008</strain>
    </source>
</reference>
<organism evidence="10 11">
    <name type="scientific">Peptoniphilus grossensis</name>
    <dbReference type="NCBI Taxonomy" id="1465756"/>
    <lineage>
        <taxon>Bacteria</taxon>
        <taxon>Bacillati</taxon>
        <taxon>Bacillota</taxon>
        <taxon>Tissierellia</taxon>
        <taxon>Tissierellales</taxon>
        <taxon>Peptoniphilaceae</taxon>
        <taxon>Peptoniphilus</taxon>
    </lineage>
</organism>
<gene>
    <name evidence="10" type="ORF">PV361_08210</name>
</gene>
<dbReference type="PANTHER" id="PTHR30582:SF33">
    <property type="entry name" value="EXPORTED PROTEIN"/>
    <property type="match status" value="1"/>
</dbReference>
<dbReference type="InterPro" id="IPR005490">
    <property type="entry name" value="LD_TPept_cat_dom"/>
</dbReference>
<sequence length="487" mass="55572">MKKTFKIFFAFILIILIFIYITGLYFFRDRFMPRTYVNGHDFGLTKISEFEKNYEELSKNFQLDIIAKDKKNKDKITAEEIKFEEKIGSGFVDQTPLYWPFASLVDKHYQLDTILKYDDQALTARLNSLKPVQNQSIHSTDAKIIYDKGDFKVEKEVYGDFIKRDELRQAVLGHFADKKGKLNLEEEGLYIEPNIRADSDYIKNQLESYKTLYDKKITIDFDDRKEEVTGQGIIAMYSKTDDGSLVIDEEKVTKFVEKLAAKYDTFRTSRIFNATGIGTVKVDGGIYGWITDRQKTKDEIIAALKRDEPVTIKPIYRQDAVSRTVDDVGNTYIEVDLARQKLWYYNKGNLEIETDIVSGNPTLGNGTPTGTDRIWSRERNRYLTGETYRSKVSYWLPINWSGVGLHDADWRSTFGGKIYLSGGSHGCVNVPPAVMKNLYPKTFNGMPVIVYDSTKQKIASPAPIPTQPAQPAPATPAQGQGQVQAQQ</sequence>
<accession>A0ABU7XBN1</accession>
<comment type="caution">
    <text evidence="10">The sequence shown here is derived from an EMBL/GenBank/DDBJ whole genome shotgun (WGS) entry which is preliminary data.</text>
</comment>
<feature type="compositionally biased region" description="Low complexity" evidence="7">
    <location>
        <begin position="475"/>
        <end position="487"/>
    </location>
</feature>
<dbReference type="InterPro" id="IPR050979">
    <property type="entry name" value="LD-transpeptidase"/>
</dbReference>
<dbReference type="Gene3D" id="3.10.20.800">
    <property type="match status" value="1"/>
</dbReference>
<dbReference type="EMBL" id="JARBCY010000052">
    <property type="protein sequence ID" value="MEF3318685.1"/>
    <property type="molecule type" value="Genomic_DNA"/>
</dbReference>
<evidence type="ECO:0000256" key="4">
    <source>
        <dbReference type="ARBA" id="ARBA00022984"/>
    </source>
</evidence>
<feature type="compositionally biased region" description="Pro residues" evidence="7">
    <location>
        <begin position="462"/>
        <end position="474"/>
    </location>
</feature>
<dbReference type="SUPFAM" id="SSF143985">
    <property type="entry name" value="L,D-transpeptidase pre-catalytic domain-like"/>
    <property type="match status" value="1"/>
</dbReference>
<feature type="region of interest" description="Disordered" evidence="7">
    <location>
        <begin position="459"/>
        <end position="487"/>
    </location>
</feature>
<dbReference type="SUPFAM" id="SSF141523">
    <property type="entry name" value="L,D-transpeptidase catalytic domain-like"/>
    <property type="match status" value="1"/>
</dbReference>
<evidence type="ECO:0000256" key="6">
    <source>
        <dbReference type="PROSITE-ProRule" id="PRU01373"/>
    </source>
</evidence>
<comment type="pathway">
    <text evidence="1 6">Cell wall biogenesis; peptidoglycan biosynthesis.</text>
</comment>
<feature type="domain" description="L,D-TPase catalytic" evidence="9">
    <location>
        <begin position="331"/>
        <end position="451"/>
    </location>
</feature>
<dbReference type="Proteomes" id="UP001328425">
    <property type="component" value="Unassembled WGS sequence"/>
</dbReference>
<dbReference type="InterPro" id="IPR022029">
    <property type="entry name" value="YoaR-like_PG-bd"/>
</dbReference>
<keyword evidence="5 6" id="KW-0961">Cell wall biogenesis/degradation</keyword>